<keyword evidence="3" id="KW-1185">Reference proteome</keyword>
<dbReference type="eggNOG" id="COG2608">
    <property type="taxonomic scope" value="Bacteria"/>
</dbReference>
<dbReference type="EMBL" id="CP002432">
    <property type="protein sequence ID" value="ADU66713.1"/>
    <property type="molecule type" value="Genomic_DNA"/>
</dbReference>
<accession>E6W2G3</accession>
<dbReference type="STRING" id="653733.Selin_1986"/>
<sequence length="141" mass="16020">MSDCCSSCCKQTSFPKKHKCPVNGKKYSLVSSSTIKHHIKDPWLWNETSQGYYFCSDPNCEVVYFGQDNSIIKKSSMRTEVGIKENNENSLICYCYGVTQKEAAENPDTRNFIIKETQQQNCACESRNPSGKCCLSDFPKQ</sequence>
<proteinExistence type="predicted"/>
<dbReference type="NCBIfam" id="NF047645">
    <property type="entry name" value="CopZ_Nterm_CC"/>
    <property type="match status" value="1"/>
</dbReference>
<dbReference type="KEGG" id="din:Selin_1986"/>
<protein>
    <recommendedName>
        <fullName evidence="1">CopZ zinc binding domain-containing protein</fullName>
    </recommendedName>
</protein>
<name>E6W2G3_DESIS</name>
<dbReference type="HOGENOM" id="CLU_115326_0_0_0"/>
<reference evidence="2 3" key="1">
    <citation type="submission" date="2010-12" db="EMBL/GenBank/DDBJ databases">
        <title>Complete sequence of Desulfurispirillum indicum S5.</title>
        <authorList>
            <consortium name="US DOE Joint Genome Institute"/>
            <person name="Lucas S."/>
            <person name="Copeland A."/>
            <person name="Lapidus A."/>
            <person name="Cheng J.-F."/>
            <person name="Goodwin L."/>
            <person name="Pitluck S."/>
            <person name="Chertkov O."/>
            <person name="Held B."/>
            <person name="Detter J.C."/>
            <person name="Han C."/>
            <person name="Tapia R."/>
            <person name="Land M."/>
            <person name="Hauser L."/>
            <person name="Kyrpides N."/>
            <person name="Ivanova N."/>
            <person name="Mikhailova N."/>
            <person name="Haggblom M."/>
            <person name="Rauschenbach I."/>
            <person name="Bini E."/>
            <person name="Woyke T."/>
        </authorList>
    </citation>
    <scope>NUCLEOTIDE SEQUENCE [LARGE SCALE GENOMIC DNA]</scope>
    <source>
        <strain evidence="3">ATCC BAA-1389 / DSM 22839 / S5</strain>
    </source>
</reference>
<dbReference type="InterPro" id="IPR040890">
    <property type="entry name" value="Znf_CopZ"/>
</dbReference>
<organism evidence="2 3">
    <name type="scientific">Desulfurispirillum indicum (strain ATCC BAA-1389 / DSM 22839 / S5)</name>
    <dbReference type="NCBI Taxonomy" id="653733"/>
    <lineage>
        <taxon>Bacteria</taxon>
        <taxon>Pseudomonadati</taxon>
        <taxon>Chrysiogenota</taxon>
        <taxon>Chrysiogenia</taxon>
        <taxon>Chrysiogenales</taxon>
        <taxon>Chrysiogenaceae</taxon>
        <taxon>Desulfurispirillum</taxon>
    </lineage>
</organism>
<evidence type="ECO:0000313" key="2">
    <source>
        <dbReference type="EMBL" id="ADU66713.1"/>
    </source>
</evidence>
<evidence type="ECO:0000259" key="1">
    <source>
        <dbReference type="Pfam" id="PF18423"/>
    </source>
</evidence>
<dbReference type="AlphaFoldDB" id="E6W2G3"/>
<dbReference type="CDD" id="cd10141">
    <property type="entry name" value="CopZ-like_Fer2_BFD-like"/>
    <property type="match status" value="1"/>
</dbReference>
<feature type="domain" description="CopZ zinc binding" evidence="1">
    <location>
        <begin position="18"/>
        <end position="76"/>
    </location>
</feature>
<dbReference type="Gene3D" id="1.10.10.1100">
    <property type="entry name" value="BFD-like [2Fe-2S]-binding domain"/>
    <property type="match status" value="1"/>
</dbReference>
<dbReference type="RefSeq" id="WP_013506593.1">
    <property type="nucleotide sequence ID" value="NC_014836.1"/>
</dbReference>
<dbReference type="Pfam" id="PF18423">
    <property type="entry name" value="zf_CopZ"/>
    <property type="match status" value="1"/>
</dbReference>
<dbReference type="Proteomes" id="UP000002572">
    <property type="component" value="Chromosome"/>
</dbReference>
<evidence type="ECO:0000313" key="3">
    <source>
        <dbReference type="Proteomes" id="UP000002572"/>
    </source>
</evidence>
<gene>
    <name evidence="2" type="ordered locus">Selin_1986</name>
</gene>
<dbReference type="Gene3D" id="2.20.25.270">
    <property type="match status" value="1"/>
</dbReference>
<dbReference type="InParanoid" id="E6W2G3"/>
<dbReference type="InterPro" id="IPR041854">
    <property type="entry name" value="BFD-like_2Fe2S-bd_dom_sf"/>
</dbReference>